<dbReference type="SUPFAM" id="SSF54427">
    <property type="entry name" value="NTF2-like"/>
    <property type="match status" value="1"/>
</dbReference>
<dbReference type="OrthoDB" id="336094at2"/>
<dbReference type="InterPro" id="IPR037401">
    <property type="entry name" value="SnoaL-like"/>
</dbReference>
<dbReference type="RefSeq" id="WP_083643670.1">
    <property type="nucleotide sequence ID" value="NZ_AMRU01000002.1"/>
</dbReference>
<accession>A0A1L7I3T4</accession>
<reference evidence="2 3" key="1">
    <citation type="submission" date="2016-07" db="EMBL/GenBank/DDBJ databases">
        <title>Multi-omics approach to identify versatile polysaccharide utilization systems of a marine flavobacterium Gramella flava.</title>
        <authorList>
            <person name="Tang K."/>
        </authorList>
    </citation>
    <scope>NUCLEOTIDE SEQUENCE [LARGE SCALE GENOMIC DNA]</scope>
    <source>
        <strain evidence="2 3">JLT2011</strain>
    </source>
</reference>
<dbReference type="PANTHER" id="PTHR34003:SF2">
    <property type="entry name" value="SNOAL-LIKE DOMAIN-CONTAINING PROTEIN"/>
    <property type="match status" value="1"/>
</dbReference>
<dbReference type="PANTHER" id="PTHR34003">
    <property type="entry name" value="BLL2395 PROTEIN"/>
    <property type="match status" value="1"/>
</dbReference>
<evidence type="ECO:0000313" key="3">
    <source>
        <dbReference type="Proteomes" id="UP000186230"/>
    </source>
</evidence>
<evidence type="ECO:0000313" key="2">
    <source>
        <dbReference type="EMBL" id="APU67833.1"/>
    </source>
</evidence>
<feature type="domain" description="SnoaL-like" evidence="1">
    <location>
        <begin position="13"/>
        <end position="110"/>
    </location>
</feature>
<protein>
    <recommendedName>
        <fullName evidence="1">SnoaL-like domain-containing protein</fullName>
    </recommendedName>
</protein>
<dbReference type="InterPro" id="IPR032710">
    <property type="entry name" value="NTF2-like_dom_sf"/>
</dbReference>
<keyword evidence="3" id="KW-1185">Reference proteome</keyword>
<evidence type="ECO:0000259" key="1">
    <source>
        <dbReference type="Pfam" id="PF12680"/>
    </source>
</evidence>
<organism evidence="2 3">
    <name type="scientific">Christiangramia flava JLT2011</name>
    <dbReference type="NCBI Taxonomy" id="1229726"/>
    <lineage>
        <taxon>Bacteria</taxon>
        <taxon>Pseudomonadati</taxon>
        <taxon>Bacteroidota</taxon>
        <taxon>Flavobacteriia</taxon>
        <taxon>Flavobacteriales</taxon>
        <taxon>Flavobacteriaceae</taxon>
        <taxon>Christiangramia</taxon>
    </lineage>
</organism>
<sequence length="125" mass="14852">MSYLEKAKDIYSQLQQGKLLDAFDQYYHDDVVMTEPKGGTRKGKKDCRDYEEKFLSNVKEFHNLEIRNVGSNENEKSTFVESMMDATLQDGKRYQMEQTAVQQWAGDHIIYERFYYDKAIWPDLK</sequence>
<proteinExistence type="predicted"/>
<dbReference type="Pfam" id="PF12680">
    <property type="entry name" value="SnoaL_2"/>
    <property type="match status" value="1"/>
</dbReference>
<dbReference type="Proteomes" id="UP000186230">
    <property type="component" value="Chromosome"/>
</dbReference>
<dbReference type="AlphaFoldDB" id="A0A1L7I3T4"/>
<dbReference type="Gene3D" id="3.10.450.50">
    <property type="match status" value="1"/>
</dbReference>
<dbReference type="STRING" id="1229726.GRFL_1109"/>
<gene>
    <name evidence="2" type="ORF">GRFL_1109</name>
</gene>
<dbReference type="EMBL" id="CP016359">
    <property type="protein sequence ID" value="APU67833.1"/>
    <property type="molecule type" value="Genomic_DNA"/>
</dbReference>
<name>A0A1L7I3T4_9FLAO</name>
<dbReference type="KEGG" id="gfl:GRFL_1109"/>